<feature type="transmembrane region" description="Helical" evidence="11">
    <location>
        <begin position="91"/>
        <end position="109"/>
    </location>
</feature>
<feature type="transmembrane region" description="Helical" evidence="11">
    <location>
        <begin position="58"/>
        <end position="79"/>
    </location>
</feature>
<feature type="transmembrane region" description="Helical" evidence="11">
    <location>
        <begin position="311"/>
        <end position="329"/>
    </location>
</feature>
<dbReference type="InterPro" id="IPR011701">
    <property type="entry name" value="MFS"/>
</dbReference>
<organism evidence="13 14">
    <name type="scientific">Amycolatopsis endophytica</name>
    <dbReference type="NCBI Taxonomy" id="860233"/>
    <lineage>
        <taxon>Bacteria</taxon>
        <taxon>Bacillati</taxon>
        <taxon>Actinomycetota</taxon>
        <taxon>Actinomycetes</taxon>
        <taxon>Pseudonocardiales</taxon>
        <taxon>Pseudonocardiaceae</taxon>
        <taxon>Amycolatopsis</taxon>
    </lineage>
</organism>
<keyword evidence="6" id="KW-0769">Symport</keyword>
<dbReference type="FunFam" id="1.20.1250.20:FF:000001">
    <property type="entry name" value="Dicarboxylate MFS transporter"/>
    <property type="match status" value="1"/>
</dbReference>
<feature type="domain" description="Major facilitator superfamily (MFS) profile" evidence="12">
    <location>
        <begin position="19"/>
        <end position="428"/>
    </location>
</feature>
<sequence>MTETRDTAAPPDERTIRRAVAGAAMGNAVEWFDYGIYSYLATTIGLNFFPDADETARLLLVFAGVAIPFVLRPFGGIILGPLGDRYGRRRVLSFTIIMMSAATFCIGLIPGYQTIGIAAPILLLVARLAQGFSTGGEYGGAATFIAEYAPDRRRGFYGSFLEFGTLAGNVAGALLATAVQLGLSEAALNSWGWRIPFLVAGPLGLIGWYLRTRLADTPAFERAERAGATSRVPLKETLTTMWPQMLNLIGFVILLNVAMYTLITYMPTYLIDVLELGETASLLIPLSLMVAMMFVINAVGSLSDRVGRKPLLLTAAFGFLALSWPAIALLETRNILAAIAGMAVLSLLLVLMLGTIGSALPAMFPTRNRYSGFAIGYSTSTAAFGSTAPLVITALIDGTGNTTIPAYYLMAAAAIAIVPILLMPETARVSISHPTRIPGRSPITASEDEIVTTS</sequence>
<dbReference type="PANTHER" id="PTHR43528">
    <property type="entry name" value="ALPHA-KETOGLUTARATE PERMEASE"/>
    <property type="match status" value="1"/>
</dbReference>
<proteinExistence type="inferred from homology"/>
<dbReference type="Pfam" id="PF07690">
    <property type="entry name" value="MFS_1"/>
    <property type="match status" value="1"/>
</dbReference>
<keyword evidence="4" id="KW-1003">Cell membrane</keyword>
<evidence type="ECO:0000256" key="10">
    <source>
        <dbReference type="ARBA" id="ARBA00039918"/>
    </source>
</evidence>
<feature type="transmembrane region" description="Helical" evidence="11">
    <location>
        <begin position="191"/>
        <end position="210"/>
    </location>
</feature>
<dbReference type="AlphaFoldDB" id="A0A853BDM5"/>
<feature type="transmembrane region" description="Helical" evidence="11">
    <location>
        <begin position="245"/>
        <end position="267"/>
    </location>
</feature>
<dbReference type="SUPFAM" id="SSF103473">
    <property type="entry name" value="MFS general substrate transporter"/>
    <property type="match status" value="1"/>
</dbReference>
<dbReference type="Proteomes" id="UP000549616">
    <property type="component" value="Unassembled WGS sequence"/>
</dbReference>
<keyword evidence="3" id="KW-0813">Transport</keyword>
<dbReference type="Gene3D" id="1.20.1250.20">
    <property type="entry name" value="MFS general substrate transporter like domains"/>
    <property type="match status" value="2"/>
</dbReference>
<dbReference type="PROSITE" id="PS50850">
    <property type="entry name" value="MFS"/>
    <property type="match status" value="1"/>
</dbReference>
<dbReference type="RefSeq" id="WP_179777537.1">
    <property type="nucleotide sequence ID" value="NZ_JACCFK010000002.1"/>
</dbReference>
<dbReference type="GO" id="GO:0015293">
    <property type="term" value="F:symporter activity"/>
    <property type="evidence" value="ECO:0007669"/>
    <property type="project" value="UniProtKB-KW"/>
</dbReference>
<comment type="caution">
    <text evidence="13">The sequence shown here is derived from an EMBL/GenBank/DDBJ whole genome shotgun (WGS) entry which is preliminary data.</text>
</comment>
<feature type="transmembrane region" description="Helical" evidence="11">
    <location>
        <begin position="335"/>
        <end position="360"/>
    </location>
</feature>
<dbReference type="EMBL" id="JACCFK010000002">
    <property type="protein sequence ID" value="NYI93349.1"/>
    <property type="molecule type" value="Genomic_DNA"/>
</dbReference>
<feature type="transmembrane region" description="Helical" evidence="11">
    <location>
        <begin position="156"/>
        <end position="179"/>
    </location>
</feature>
<dbReference type="InterPro" id="IPR036259">
    <property type="entry name" value="MFS_trans_sf"/>
</dbReference>
<evidence type="ECO:0000256" key="11">
    <source>
        <dbReference type="SAM" id="Phobius"/>
    </source>
</evidence>
<evidence type="ECO:0000256" key="3">
    <source>
        <dbReference type="ARBA" id="ARBA00022448"/>
    </source>
</evidence>
<feature type="transmembrane region" description="Helical" evidence="11">
    <location>
        <begin position="404"/>
        <end position="423"/>
    </location>
</feature>
<gene>
    <name evidence="13" type="ORF">HNR02_006724</name>
</gene>
<evidence type="ECO:0000256" key="1">
    <source>
        <dbReference type="ARBA" id="ARBA00004651"/>
    </source>
</evidence>
<keyword evidence="8 11" id="KW-0472">Membrane</keyword>
<comment type="function">
    <text evidence="9">May be a proton symporter involved in the uptake of osmolytes such as proline and glycine betaine.</text>
</comment>
<keyword evidence="5 11" id="KW-0812">Transmembrane</keyword>
<evidence type="ECO:0000256" key="4">
    <source>
        <dbReference type="ARBA" id="ARBA00022475"/>
    </source>
</evidence>
<evidence type="ECO:0000256" key="8">
    <source>
        <dbReference type="ARBA" id="ARBA00023136"/>
    </source>
</evidence>
<dbReference type="PANTHER" id="PTHR43528:SF1">
    <property type="entry name" value="ALPHA-KETOGLUTARATE PERMEASE"/>
    <property type="match status" value="1"/>
</dbReference>
<reference evidence="13 14" key="1">
    <citation type="submission" date="2020-07" db="EMBL/GenBank/DDBJ databases">
        <title>Sequencing the genomes of 1000 actinobacteria strains.</title>
        <authorList>
            <person name="Klenk H.-P."/>
        </authorList>
    </citation>
    <scope>NUCLEOTIDE SEQUENCE [LARGE SCALE GENOMIC DNA]</scope>
    <source>
        <strain evidence="13 14">DSM 104006</strain>
    </source>
</reference>
<evidence type="ECO:0000256" key="5">
    <source>
        <dbReference type="ARBA" id="ARBA00022692"/>
    </source>
</evidence>
<evidence type="ECO:0000256" key="7">
    <source>
        <dbReference type="ARBA" id="ARBA00022989"/>
    </source>
</evidence>
<keyword evidence="7 11" id="KW-1133">Transmembrane helix</keyword>
<evidence type="ECO:0000256" key="6">
    <source>
        <dbReference type="ARBA" id="ARBA00022847"/>
    </source>
</evidence>
<feature type="transmembrane region" description="Helical" evidence="11">
    <location>
        <begin position="372"/>
        <end position="392"/>
    </location>
</feature>
<dbReference type="InterPro" id="IPR020846">
    <property type="entry name" value="MFS_dom"/>
</dbReference>
<protein>
    <recommendedName>
        <fullName evidence="10">Putative proline/betaine transporter</fullName>
    </recommendedName>
</protein>
<accession>A0A853BDM5</accession>
<evidence type="ECO:0000313" key="13">
    <source>
        <dbReference type="EMBL" id="NYI93349.1"/>
    </source>
</evidence>
<dbReference type="GO" id="GO:0005886">
    <property type="term" value="C:plasma membrane"/>
    <property type="evidence" value="ECO:0007669"/>
    <property type="project" value="UniProtKB-SubCell"/>
</dbReference>
<name>A0A853BDM5_9PSEU</name>
<keyword evidence="14" id="KW-1185">Reference proteome</keyword>
<evidence type="ECO:0000256" key="9">
    <source>
        <dbReference type="ARBA" id="ARBA00037295"/>
    </source>
</evidence>
<dbReference type="InterPro" id="IPR051084">
    <property type="entry name" value="H+-coupled_symporters"/>
</dbReference>
<evidence type="ECO:0000256" key="2">
    <source>
        <dbReference type="ARBA" id="ARBA00008240"/>
    </source>
</evidence>
<comment type="subcellular location">
    <subcellularLocation>
        <location evidence="1">Cell membrane</location>
        <topology evidence="1">Multi-pass membrane protein</topology>
    </subcellularLocation>
</comment>
<evidence type="ECO:0000259" key="12">
    <source>
        <dbReference type="PROSITE" id="PS50850"/>
    </source>
</evidence>
<feature type="transmembrane region" description="Helical" evidence="11">
    <location>
        <begin position="115"/>
        <end position="135"/>
    </location>
</feature>
<feature type="transmembrane region" description="Helical" evidence="11">
    <location>
        <begin position="279"/>
        <end position="299"/>
    </location>
</feature>
<comment type="similarity">
    <text evidence="2">Belongs to the major facilitator superfamily. Metabolite:H+ Symporter (MHS) family (TC 2.A.1.6) family.</text>
</comment>
<evidence type="ECO:0000313" key="14">
    <source>
        <dbReference type="Proteomes" id="UP000549616"/>
    </source>
</evidence>